<dbReference type="OrthoDB" id="8607154at2"/>
<dbReference type="Pfam" id="PF15593">
    <property type="entry name" value="Imm42"/>
    <property type="match status" value="1"/>
</dbReference>
<accession>G4CFN0</accession>
<dbReference type="RefSeq" id="WP_009118113.1">
    <property type="nucleotide sequence ID" value="NZ_JH164926.1"/>
</dbReference>
<comment type="caution">
    <text evidence="1">The sequence shown here is derived from an EMBL/GenBank/DDBJ whole genome shotgun (WGS) entry which is preliminary data.</text>
</comment>
<dbReference type="InterPro" id="IPR028958">
    <property type="entry name" value="Imm42"/>
</dbReference>
<dbReference type="AlphaFoldDB" id="G4CFN0"/>
<dbReference type="EMBL" id="AGAY01000016">
    <property type="protein sequence ID" value="EGY53360.1"/>
    <property type="molecule type" value="Genomic_DNA"/>
</dbReference>
<keyword evidence="2" id="KW-1185">Reference proteome</keyword>
<gene>
    <name evidence="1" type="ORF">HMPREF9371_0419</name>
</gene>
<sequence length="157" mass="18631">MIFGDDVDFFIQFDVLFNNNPYPLGPLNIWIDGRAYPGKDPTVTLTVNVYNLVEIFFEEILNHPFKGSNIPLDKLNFDAYEIFEKKVNDQDLFYWATEGFWDNGLSLMCEIVGDSLRIFYKQDDELYREKVIPLEYYKNIMIQLDQWLKDGYPKQNN</sequence>
<protein>
    <submittedName>
        <fullName evidence="1">Uncharacterized protein</fullName>
    </submittedName>
</protein>
<dbReference type="HOGENOM" id="CLU_148052_0_0_4"/>
<evidence type="ECO:0000313" key="2">
    <source>
        <dbReference type="Proteomes" id="UP000003019"/>
    </source>
</evidence>
<name>G4CFN0_9NEIS</name>
<dbReference type="Proteomes" id="UP000003019">
    <property type="component" value="Unassembled WGS sequence"/>
</dbReference>
<proteinExistence type="predicted"/>
<organism evidence="1 2">
    <name type="scientific">Neisseria shayeganii 871</name>
    <dbReference type="NCBI Taxonomy" id="1032488"/>
    <lineage>
        <taxon>Bacteria</taxon>
        <taxon>Pseudomonadati</taxon>
        <taxon>Pseudomonadota</taxon>
        <taxon>Betaproteobacteria</taxon>
        <taxon>Neisseriales</taxon>
        <taxon>Neisseriaceae</taxon>
        <taxon>Neisseria</taxon>
    </lineage>
</organism>
<evidence type="ECO:0000313" key="1">
    <source>
        <dbReference type="EMBL" id="EGY53360.1"/>
    </source>
</evidence>
<reference evidence="1 2" key="1">
    <citation type="submission" date="2011-05" db="EMBL/GenBank/DDBJ databases">
        <authorList>
            <person name="Muzny D."/>
            <person name="Qin X."/>
            <person name="Deng J."/>
            <person name="Jiang H."/>
            <person name="Liu Y."/>
            <person name="Qu J."/>
            <person name="Song X.-Z."/>
            <person name="Zhang L."/>
            <person name="Thornton R."/>
            <person name="Coyle M."/>
            <person name="Francisco L."/>
            <person name="Jackson L."/>
            <person name="Javaid M."/>
            <person name="Korchina V."/>
            <person name="Kovar C."/>
            <person name="Mata R."/>
            <person name="Mathew T."/>
            <person name="Ngo R."/>
            <person name="Nguyen L."/>
            <person name="Nguyen N."/>
            <person name="Okwuonu G."/>
            <person name="Ongeri F."/>
            <person name="Pham C."/>
            <person name="Simmons D."/>
            <person name="Wilczek-Boney K."/>
            <person name="Hale W."/>
            <person name="Jakkamsetti A."/>
            <person name="Pham P."/>
            <person name="Ruth R."/>
            <person name="San Lucas F."/>
            <person name="Warren J."/>
            <person name="Zhang J."/>
            <person name="Zhao Z."/>
            <person name="Zhou C."/>
            <person name="Zhu D."/>
            <person name="Lee S."/>
            <person name="Bess C."/>
            <person name="Blankenburg K."/>
            <person name="Forbes L."/>
            <person name="Fu Q."/>
            <person name="Gubbala S."/>
            <person name="Hirani K."/>
            <person name="Jayaseelan J.C."/>
            <person name="Lara F."/>
            <person name="Munidasa M."/>
            <person name="Palculict T."/>
            <person name="Patil S."/>
            <person name="Pu L.-L."/>
            <person name="Saada N."/>
            <person name="Tang L."/>
            <person name="Weissenberger G."/>
            <person name="Zhu Y."/>
            <person name="Hemphill L."/>
            <person name="Shang Y."/>
            <person name="Youmans B."/>
            <person name="Ayvaz T."/>
            <person name="Ross M."/>
            <person name="Santibanez J."/>
            <person name="Aqrawi P."/>
            <person name="Gross S."/>
            <person name="Joshi V."/>
            <person name="Fowler G."/>
            <person name="Nazareth L."/>
            <person name="Reid J."/>
            <person name="Worley K."/>
            <person name="Petrosino J."/>
            <person name="Highlander S."/>
            <person name="Gibbs R."/>
        </authorList>
    </citation>
    <scope>NUCLEOTIDE SEQUENCE [LARGE SCALE GENOMIC DNA]</scope>
    <source>
        <strain evidence="1 2">871</strain>
    </source>
</reference>